<gene>
    <name evidence="2" type="ORF">AGLY_012445</name>
</gene>
<evidence type="ECO:0000256" key="1">
    <source>
        <dbReference type="SAM" id="Phobius"/>
    </source>
</evidence>
<keyword evidence="1" id="KW-0472">Membrane</keyword>
<accession>A0A6G0TA39</accession>
<evidence type="ECO:0000313" key="2">
    <source>
        <dbReference type="EMBL" id="KAE9528870.1"/>
    </source>
</evidence>
<reference evidence="2 3" key="1">
    <citation type="submission" date="2019-08" db="EMBL/GenBank/DDBJ databases">
        <title>The genome of the soybean aphid Biotype 1, its phylome, world population structure and adaptation to the North American continent.</title>
        <authorList>
            <person name="Giordano R."/>
            <person name="Donthu R.K."/>
            <person name="Hernandez A.G."/>
            <person name="Wright C.L."/>
            <person name="Zimin A.V."/>
        </authorList>
    </citation>
    <scope>NUCLEOTIDE SEQUENCE [LARGE SCALE GENOMIC DNA]</scope>
    <source>
        <tissue evidence="2">Whole aphids</tissue>
    </source>
</reference>
<sequence>MSLKRLKTQLGNRLVPRGVSLYSRNFIIHKKKIIYLTSDKLSLISILLSSLVNLLLALFFCLVYFFLSFFSSLSDTFKNIHYTNIKSYKVINDHLVYEVLKYNIKICYVMNGYISIKQKRGDNNCNLTSDDFSHKRLLSSLVDFLSLDLIFFRNCSSSFDVFKKNKKNKFQIQ</sequence>
<proteinExistence type="predicted"/>
<organism evidence="2 3">
    <name type="scientific">Aphis glycines</name>
    <name type="common">Soybean aphid</name>
    <dbReference type="NCBI Taxonomy" id="307491"/>
    <lineage>
        <taxon>Eukaryota</taxon>
        <taxon>Metazoa</taxon>
        <taxon>Ecdysozoa</taxon>
        <taxon>Arthropoda</taxon>
        <taxon>Hexapoda</taxon>
        <taxon>Insecta</taxon>
        <taxon>Pterygota</taxon>
        <taxon>Neoptera</taxon>
        <taxon>Paraneoptera</taxon>
        <taxon>Hemiptera</taxon>
        <taxon>Sternorrhyncha</taxon>
        <taxon>Aphidomorpha</taxon>
        <taxon>Aphidoidea</taxon>
        <taxon>Aphididae</taxon>
        <taxon>Aphidini</taxon>
        <taxon>Aphis</taxon>
        <taxon>Aphis</taxon>
    </lineage>
</organism>
<keyword evidence="1" id="KW-0812">Transmembrane</keyword>
<keyword evidence="1" id="KW-1133">Transmembrane helix</keyword>
<keyword evidence="3" id="KW-1185">Reference proteome</keyword>
<name>A0A6G0TA39_APHGL</name>
<dbReference type="Proteomes" id="UP000475862">
    <property type="component" value="Unassembled WGS sequence"/>
</dbReference>
<feature type="transmembrane region" description="Helical" evidence="1">
    <location>
        <begin position="41"/>
        <end position="67"/>
    </location>
</feature>
<dbReference type="EMBL" id="VYZN01000048">
    <property type="protein sequence ID" value="KAE9528870.1"/>
    <property type="molecule type" value="Genomic_DNA"/>
</dbReference>
<evidence type="ECO:0000313" key="3">
    <source>
        <dbReference type="Proteomes" id="UP000475862"/>
    </source>
</evidence>
<dbReference type="AlphaFoldDB" id="A0A6G0TA39"/>
<protein>
    <submittedName>
        <fullName evidence="2">Uncharacterized protein</fullName>
    </submittedName>
</protein>
<comment type="caution">
    <text evidence="2">The sequence shown here is derived from an EMBL/GenBank/DDBJ whole genome shotgun (WGS) entry which is preliminary data.</text>
</comment>